<reference evidence="2 3" key="1">
    <citation type="submission" date="2022-03" db="EMBL/GenBank/DDBJ databases">
        <authorList>
            <person name="Jo J.-H."/>
            <person name="Im W.-T."/>
        </authorList>
    </citation>
    <scope>NUCLEOTIDE SEQUENCE [LARGE SCALE GENOMIC DNA]</scope>
    <source>
        <strain evidence="2 3">SM33</strain>
    </source>
</reference>
<dbReference type="EMBL" id="JAKZHW010000002">
    <property type="protein sequence ID" value="MCH8616843.1"/>
    <property type="molecule type" value="Genomic_DNA"/>
</dbReference>
<name>A0ABS9VPE2_9SPHN</name>
<sequence>MTKLLRMAAVAALTLSTTPAFAAPTPPDKQATATVTIVKPLKLEWAQDLDLGSITLTGSGSTTVGITKAGVFSCPAGNATCTGTPKVAKYKVTGIPGQSVTVNSGNVTLTSGANQLLMTVDAPASVLLTNALGDEFSIGGNVTVNGATVDGTYQGTFAVTVNY</sequence>
<dbReference type="InterPro" id="IPR025514">
    <property type="entry name" value="DUF4402"/>
</dbReference>
<evidence type="ECO:0000313" key="3">
    <source>
        <dbReference type="Proteomes" id="UP001203058"/>
    </source>
</evidence>
<keyword evidence="1" id="KW-0732">Signal</keyword>
<gene>
    <name evidence="2" type="ORF">LZ016_12145</name>
</gene>
<protein>
    <submittedName>
        <fullName evidence="2">DUF4402 domain-containing protein</fullName>
    </submittedName>
</protein>
<keyword evidence="3" id="KW-1185">Reference proteome</keyword>
<feature type="chain" id="PRO_5045915771" evidence="1">
    <location>
        <begin position="23"/>
        <end position="163"/>
    </location>
</feature>
<accession>A0ABS9VPE2</accession>
<evidence type="ECO:0000256" key="1">
    <source>
        <dbReference type="SAM" id="SignalP"/>
    </source>
</evidence>
<organism evidence="2 3">
    <name type="scientific">Sphingomonas telluris</name>
    <dbReference type="NCBI Taxonomy" id="2907998"/>
    <lineage>
        <taxon>Bacteria</taxon>
        <taxon>Pseudomonadati</taxon>
        <taxon>Pseudomonadota</taxon>
        <taxon>Alphaproteobacteria</taxon>
        <taxon>Sphingomonadales</taxon>
        <taxon>Sphingomonadaceae</taxon>
        <taxon>Sphingomonas</taxon>
    </lineage>
</organism>
<dbReference type="Proteomes" id="UP001203058">
    <property type="component" value="Unassembled WGS sequence"/>
</dbReference>
<dbReference type="RefSeq" id="WP_241447729.1">
    <property type="nucleotide sequence ID" value="NZ_JAKZHW010000002.1"/>
</dbReference>
<proteinExistence type="predicted"/>
<dbReference type="Pfam" id="PF14352">
    <property type="entry name" value="DUF4402"/>
    <property type="match status" value="1"/>
</dbReference>
<feature type="signal peptide" evidence="1">
    <location>
        <begin position="1"/>
        <end position="22"/>
    </location>
</feature>
<evidence type="ECO:0000313" key="2">
    <source>
        <dbReference type="EMBL" id="MCH8616843.1"/>
    </source>
</evidence>
<comment type="caution">
    <text evidence="2">The sequence shown here is derived from an EMBL/GenBank/DDBJ whole genome shotgun (WGS) entry which is preliminary data.</text>
</comment>